<feature type="transmembrane region" description="Helical" evidence="6">
    <location>
        <begin position="54"/>
        <end position="73"/>
    </location>
</feature>
<name>A0A0R1V8G4_9LACO</name>
<feature type="transmembrane region" description="Helical" evidence="6">
    <location>
        <begin position="170"/>
        <end position="189"/>
    </location>
</feature>
<evidence type="ECO:0000256" key="1">
    <source>
        <dbReference type="ARBA" id="ARBA00004651"/>
    </source>
</evidence>
<evidence type="ECO:0000256" key="2">
    <source>
        <dbReference type="ARBA" id="ARBA00022475"/>
    </source>
</evidence>
<dbReference type="AlphaFoldDB" id="A0A0R1V8G4"/>
<keyword evidence="5 6" id="KW-0472">Membrane</keyword>
<protein>
    <submittedName>
        <fullName evidence="7">Polysaccharide biosynthesis protein</fullName>
    </submittedName>
</protein>
<feature type="transmembrane region" description="Helical" evidence="6">
    <location>
        <begin position="342"/>
        <end position="369"/>
    </location>
</feature>
<feature type="transmembrane region" description="Helical" evidence="6">
    <location>
        <begin position="429"/>
        <end position="451"/>
    </location>
</feature>
<evidence type="ECO:0000256" key="6">
    <source>
        <dbReference type="SAM" id="Phobius"/>
    </source>
</evidence>
<dbReference type="InterPro" id="IPR050833">
    <property type="entry name" value="Poly_Biosynth_Transport"/>
</dbReference>
<keyword evidence="2" id="KW-1003">Cell membrane</keyword>
<feature type="transmembrane region" description="Helical" evidence="6">
    <location>
        <begin position="301"/>
        <end position="321"/>
    </location>
</feature>
<dbReference type="EMBL" id="AZFY01000148">
    <property type="protein sequence ID" value="KRM01799.1"/>
    <property type="molecule type" value="Genomic_DNA"/>
</dbReference>
<proteinExistence type="predicted"/>
<dbReference type="PANTHER" id="PTHR30250:SF21">
    <property type="entry name" value="LIPID II FLIPPASE MURJ"/>
    <property type="match status" value="1"/>
</dbReference>
<evidence type="ECO:0000256" key="5">
    <source>
        <dbReference type="ARBA" id="ARBA00023136"/>
    </source>
</evidence>
<keyword evidence="8" id="KW-1185">Reference proteome</keyword>
<reference evidence="7 8" key="1">
    <citation type="journal article" date="2015" name="Genome Announc.">
        <title>Expanding the biotechnology potential of lactobacilli through comparative genomics of 213 strains and associated genera.</title>
        <authorList>
            <person name="Sun Z."/>
            <person name="Harris H.M."/>
            <person name="McCann A."/>
            <person name="Guo C."/>
            <person name="Argimon S."/>
            <person name="Zhang W."/>
            <person name="Yang X."/>
            <person name="Jeffery I.B."/>
            <person name="Cooney J.C."/>
            <person name="Kagawa T.F."/>
            <person name="Liu W."/>
            <person name="Song Y."/>
            <person name="Salvetti E."/>
            <person name="Wrobel A."/>
            <person name="Rasinkangas P."/>
            <person name="Parkhill J."/>
            <person name="Rea M.C."/>
            <person name="O'Sullivan O."/>
            <person name="Ritari J."/>
            <person name="Douillard F.P."/>
            <person name="Paul Ross R."/>
            <person name="Yang R."/>
            <person name="Briner A.E."/>
            <person name="Felis G.E."/>
            <person name="de Vos W.M."/>
            <person name="Barrangou R."/>
            <person name="Klaenhammer T.R."/>
            <person name="Caufield P.W."/>
            <person name="Cui Y."/>
            <person name="Zhang H."/>
            <person name="O'Toole P.W."/>
        </authorList>
    </citation>
    <scope>NUCLEOTIDE SEQUENCE [LARGE SCALE GENOMIC DNA]</scope>
    <source>
        <strain evidence="7 8">DSM 18382</strain>
    </source>
</reference>
<feature type="transmembrane region" description="Helical" evidence="6">
    <location>
        <begin position="463"/>
        <end position="482"/>
    </location>
</feature>
<comment type="caution">
    <text evidence="7">The sequence shown here is derived from an EMBL/GenBank/DDBJ whole genome shotgun (WGS) entry which is preliminary data.</text>
</comment>
<accession>A0A0R1V8G4</accession>
<evidence type="ECO:0000313" key="8">
    <source>
        <dbReference type="Proteomes" id="UP000051966"/>
    </source>
</evidence>
<feature type="transmembrane region" description="Helical" evidence="6">
    <location>
        <begin position="195"/>
        <end position="218"/>
    </location>
</feature>
<dbReference type="Proteomes" id="UP000051966">
    <property type="component" value="Unassembled WGS sequence"/>
</dbReference>
<comment type="subcellular location">
    <subcellularLocation>
        <location evidence="1">Cell membrane</location>
        <topology evidence="1">Multi-pass membrane protein</topology>
    </subcellularLocation>
</comment>
<dbReference type="PATRIC" id="fig|1423743.5.peg.1565"/>
<gene>
    <name evidence="7" type="ORF">FD41_GL001510</name>
</gene>
<evidence type="ECO:0000256" key="3">
    <source>
        <dbReference type="ARBA" id="ARBA00022692"/>
    </source>
</evidence>
<dbReference type="PANTHER" id="PTHR30250">
    <property type="entry name" value="PST FAMILY PREDICTED COLANIC ACID TRANSPORTER"/>
    <property type="match status" value="1"/>
</dbReference>
<feature type="transmembrane region" description="Helical" evidence="6">
    <location>
        <begin position="405"/>
        <end position="423"/>
    </location>
</feature>
<sequence length="538" mass="59088">MFSLNKKIMSGSFWLSFGSIFSRVLGVIYLIPWLAMMGSAANQNAAQALFSTSYTPYALFISLGTAGFPSAIARRVAYYNGENKFLNSKRLAKVGLGIMLISGVVCGILLYVLAPLLSANSPVVSPAVSTTAIRFLVPAIVILPAMSAARGWFQGNQDLKPFGVSQLWEQFIRIIFILVSTYVVIYIFHKTFIHAVYLSVMAALVGALASCFYLATYYKKQSADYAEKSQQSKPYDLEGIGRTFKMIAYESIPFVVVGSGISLTQLVDQLVFKQVMENVLHKTALYTQNIFTMFSANPTKITTVVVSLALAVAETTLPILASSRSAGKQNIGDLVLQNLNMLIFALVPIVTILSALSFAINGVFFPFSFLGGRYLFWNIIQSLILGLAINSLTLLQALHYSKKAMFYLIIGLIIKLVLQVPFVTWLQGFGAILATAIAFGLVCLLSIREICKEFKVKLSKLTLNIIVNVVFAISVGLAATGMERVYLPLTKVSAFVYAAVFGLVALLIYLAMANATGLSKQVFDKKIGYRYFRYKHFE</sequence>
<feature type="transmembrane region" description="Helical" evidence="6">
    <location>
        <begin position="247"/>
        <end position="267"/>
    </location>
</feature>
<keyword evidence="4 6" id="KW-1133">Transmembrane helix</keyword>
<dbReference type="OrthoDB" id="9775950at2"/>
<organism evidence="7 8">
    <name type="scientific">Lentilactobacillus farraginis DSM 18382 = JCM 14108</name>
    <dbReference type="NCBI Taxonomy" id="1423743"/>
    <lineage>
        <taxon>Bacteria</taxon>
        <taxon>Bacillati</taxon>
        <taxon>Bacillota</taxon>
        <taxon>Bacilli</taxon>
        <taxon>Lactobacillales</taxon>
        <taxon>Lactobacillaceae</taxon>
        <taxon>Lentilactobacillus</taxon>
    </lineage>
</organism>
<keyword evidence="3 6" id="KW-0812">Transmembrane</keyword>
<dbReference type="GO" id="GO:0005886">
    <property type="term" value="C:plasma membrane"/>
    <property type="evidence" value="ECO:0007669"/>
    <property type="project" value="UniProtKB-SubCell"/>
</dbReference>
<evidence type="ECO:0000256" key="4">
    <source>
        <dbReference type="ARBA" id="ARBA00022989"/>
    </source>
</evidence>
<dbReference type="CDD" id="cd13124">
    <property type="entry name" value="MATE_SpoVB_like"/>
    <property type="match status" value="1"/>
</dbReference>
<feature type="transmembrane region" description="Helical" evidence="6">
    <location>
        <begin position="126"/>
        <end position="149"/>
    </location>
</feature>
<feature type="transmembrane region" description="Helical" evidence="6">
    <location>
        <begin position="375"/>
        <end position="398"/>
    </location>
</feature>
<feature type="transmembrane region" description="Helical" evidence="6">
    <location>
        <begin position="12"/>
        <end position="34"/>
    </location>
</feature>
<feature type="transmembrane region" description="Helical" evidence="6">
    <location>
        <begin position="94"/>
        <end position="114"/>
    </location>
</feature>
<feature type="transmembrane region" description="Helical" evidence="6">
    <location>
        <begin position="494"/>
        <end position="512"/>
    </location>
</feature>
<evidence type="ECO:0000313" key="7">
    <source>
        <dbReference type="EMBL" id="KRM01799.1"/>
    </source>
</evidence>
<dbReference type="InterPro" id="IPR024923">
    <property type="entry name" value="PG_synth_SpoVB"/>
</dbReference>